<keyword evidence="1" id="KW-0472">Membrane</keyword>
<name>A0A1F5TMS0_9BACT</name>
<sequence length="329" mass="36504">MTRKSIIIVFFLLILIPKIAQANTEKNTNNNKNIPPAPTLILPDASLKTSKPKPAITGLTANKTEVYIYIDGIYNGKTNILTHESGAANFSYLPFLNLKIGKHQIWAVAKDEQGNKSKISNILTFTIEEHFPAPTLIKIIKNEKRPIVAGLAKNDSLIKVFIDHKLHAQFTVVNHKSGTANFAYIPSIDLTKGNHLIYTTAINLNGKESPWSNMLSIRIGASNPQISETAATEDILPNETSELYYNNIENLIKNTEQELKKASNKTIENGSHASSSLINAVINNRNSKSGIFNENDSEEKSQIQSSIFVIFILIIVGWILWVNKEAINT</sequence>
<evidence type="ECO:0000256" key="1">
    <source>
        <dbReference type="SAM" id="Phobius"/>
    </source>
</evidence>
<protein>
    <recommendedName>
        <fullName evidence="5">Bacterial Ig-like domain-containing protein</fullName>
    </recommendedName>
</protein>
<keyword evidence="2" id="KW-0732">Signal</keyword>
<dbReference type="Gene3D" id="2.60.40.10">
    <property type="entry name" value="Immunoglobulins"/>
    <property type="match status" value="1"/>
</dbReference>
<organism evidence="3 4">
    <name type="scientific">Candidatus Falkowbacteria bacterium RIFOXYD2_FULL_34_120</name>
    <dbReference type="NCBI Taxonomy" id="1798007"/>
    <lineage>
        <taxon>Bacteria</taxon>
        <taxon>Candidatus Falkowiibacteriota</taxon>
    </lineage>
</organism>
<feature type="signal peptide" evidence="2">
    <location>
        <begin position="1"/>
        <end position="22"/>
    </location>
</feature>
<accession>A0A1F5TMS0</accession>
<keyword evidence="1" id="KW-1133">Transmembrane helix</keyword>
<feature type="transmembrane region" description="Helical" evidence="1">
    <location>
        <begin position="303"/>
        <end position="322"/>
    </location>
</feature>
<evidence type="ECO:0000313" key="4">
    <source>
        <dbReference type="Proteomes" id="UP000177579"/>
    </source>
</evidence>
<keyword evidence="1" id="KW-0812">Transmembrane</keyword>
<dbReference type="Proteomes" id="UP000177579">
    <property type="component" value="Unassembled WGS sequence"/>
</dbReference>
<evidence type="ECO:0008006" key="5">
    <source>
        <dbReference type="Google" id="ProtNLM"/>
    </source>
</evidence>
<reference evidence="3 4" key="1">
    <citation type="journal article" date="2016" name="Nat. Commun.">
        <title>Thousands of microbial genomes shed light on interconnected biogeochemical processes in an aquifer system.</title>
        <authorList>
            <person name="Anantharaman K."/>
            <person name="Brown C.T."/>
            <person name="Hug L.A."/>
            <person name="Sharon I."/>
            <person name="Castelle C.J."/>
            <person name="Probst A.J."/>
            <person name="Thomas B.C."/>
            <person name="Singh A."/>
            <person name="Wilkins M.J."/>
            <person name="Karaoz U."/>
            <person name="Brodie E.L."/>
            <person name="Williams K.H."/>
            <person name="Hubbard S.S."/>
            <person name="Banfield J.F."/>
        </authorList>
    </citation>
    <scope>NUCLEOTIDE SEQUENCE [LARGE SCALE GENOMIC DNA]</scope>
</reference>
<dbReference type="InterPro" id="IPR013783">
    <property type="entry name" value="Ig-like_fold"/>
</dbReference>
<feature type="chain" id="PRO_5009521375" description="Bacterial Ig-like domain-containing protein" evidence="2">
    <location>
        <begin position="23"/>
        <end position="329"/>
    </location>
</feature>
<dbReference type="EMBL" id="MFGO01000032">
    <property type="protein sequence ID" value="OGF40272.1"/>
    <property type="molecule type" value="Genomic_DNA"/>
</dbReference>
<gene>
    <name evidence="3" type="ORF">A2531_04545</name>
</gene>
<evidence type="ECO:0000256" key="2">
    <source>
        <dbReference type="SAM" id="SignalP"/>
    </source>
</evidence>
<dbReference type="AlphaFoldDB" id="A0A1F5TMS0"/>
<evidence type="ECO:0000313" key="3">
    <source>
        <dbReference type="EMBL" id="OGF40272.1"/>
    </source>
</evidence>
<proteinExistence type="predicted"/>
<comment type="caution">
    <text evidence="3">The sequence shown here is derived from an EMBL/GenBank/DDBJ whole genome shotgun (WGS) entry which is preliminary data.</text>
</comment>